<dbReference type="InterPro" id="IPR005467">
    <property type="entry name" value="His_kinase_dom"/>
</dbReference>
<dbReference type="InterPro" id="IPR000719">
    <property type="entry name" value="Prot_kinase_dom"/>
</dbReference>
<dbReference type="InterPro" id="IPR011009">
    <property type="entry name" value="Kinase-like_dom_sf"/>
</dbReference>
<dbReference type="CDD" id="cd14014">
    <property type="entry name" value="STKc_PknB_like"/>
    <property type="match status" value="1"/>
</dbReference>
<dbReference type="Pfam" id="PF13191">
    <property type="entry name" value="AAA_16"/>
    <property type="match status" value="1"/>
</dbReference>
<dbReference type="EC" id="2.7.13.3" evidence="2"/>
<comment type="catalytic activity">
    <reaction evidence="1">
        <text>ATP + protein L-histidine = ADP + protein N-phospho-L-histidine.</text>
        <dbReference type="EC" id="2.7.13.3"/>
    </reaction>
</comment>
<dbReference type="Proteomes" id="UP000254939">
    <property type="component" value="Unassembled WGS sequence"/>
</dbReference>
<dbReference type="Pfam" id="PF01590">
    <property type="entry name" value="GAF"/>
    <property type="match status" value="1"/>
</dbReference>
<dbReference type="SMART" id="SM00065">
    <property type="entry name" value="GAF"/>
    <property type="match status" value="1"/>
</dbReference>
<evidence type="ECO:0000313" key="5">
    <source>
        <dbReference type="EMBL" id="RDJ13950.1"/>
    </source>
</evidence>
<accession>A0A370KTF8</accession>
<dbReference type="Gene3D" id="1.10.510.10">
    <property type="entry name" value="Transferase(Phosphotransferase) domain 1"/>
    <property type="match status" value="1"/>
</dbReference>
<dbReference type="OrthoDB" id="226486at2"/>
<dbReference type="Gene3D" id="3.30.565.10">
    <property type="entry name" value="Histidine kinase-like ATPase, C-terminal domain"/>
    <property type="match status" value="1"/>
</dbReference>
<dbReference type="SUPFAM" id="SSF55874">
    <property type="entry name" value="ATPase domain of HSP90 chaperone/DNA topoisomerase II/histidine kinase"/>
    <property type="match status" value="1"/>
</dbReference>
<dbReference type="GO" id="GO:0004673">
    <property type="term" value="F:protein histidine kinase activity"/>
    <property type="evidence" value="ECO:0007669"/>
    <property type="project" value="UniProtKB-EC"/>
</dbReference>
<proteinExistence type="predicted"/>
<protein>
    <recommendedName>
        <fullName evidence="2">histidine kinase</fullName>
        <ecNumber evidence="2">2.7.13.3</ecNumber>
    </recommendedName>
</protein>
<dbReference type="Gene3D" id="3.30.450.40">
    <property type="match status" value="1"/>
</dbReference>
<evidence type="ECO:0000256" key="1">
    <source>
        <dbReference type="ARBA" id="ARBA00000085"/>
    </source>
</evidence>
<gene>
    <name evidence="5" type="ORF">B5K06_08270</name>
</gene>
<dbReference type="InterPro" id="IPR003018">
    <property type="entry name" value="GAF"/>
</dbReference>
<comment type="caution">
    <text evidence="5">The sequence shown here is derived from an EMBL/GenBank/DDBJ whole genome shotgun (WGS) entry which is preliminary data.</text>
</comment>
<dbReference type="SUPFAM" id="SSF55785">
    <property type="entry name" value="PYP-like sensor domain (PAS domain)"/>
    <property type="match status" value="1"/>
</dbReference>
<feature type="domain" description="Histidine kinase" evidence="4">
    <location>
        <begin position="1637"/>
        <end position="1853"/>
    </location>
</feature>
<dbReference type="InterPro" id="IPR036890">
    <property type="entry name" value="HATPase_C_sf"/>
</dbReference>
<evidence type="ECO:0000313" key="6">
    <source>
        <dbReference type="Proteomes" id="UP000254939"/>
    </source>
</evidence>
<dbReference type="InterPro" id="IPR035965">
    <property type="entry name" value="PAS-like_dom_sf"/>
</dbReference>
<dbReference type="PANTHER" id="PTHR43642">
    <property type="entry name" value="HYBRID SIGNAL TRANSDUCTION HISTIDINE KINASE G"/>
    <property type="match status" value="1"/>
</dbReference>
<organism evidence="5 6">
    <name type="scientific">Rhizobium grahamii</name>
    <dbReference type="NCBI Taxonomy" id="1120045"/>
    <lineage>
        <taxon>Bacteria</taxon>
        <taxon>Pseudomonadati</taxon>
        <taxon>Pseudomonadota</taxon>
        <taxon>Alphaproteobacteria</taxon>
        <taxon>Hyphomicrobiales</taxon>
        <taxon>Rhizobiaceae</taxon>
        <taxon>Rhizobium/Agrobacterium group</taxon>
        <taxon>Rhizobium</taxon>
    </lineage>
</organism>
<dbReference type="InterPro" id="IPR003594">
    <property type="entry name" value="HATPase_dom"/>
</dbReference>
<reference evidence="5 6" key="1">
    <citation type="submission" date="2017-03" db="EMBL/GenBank/DDBJ databases">
        <title>Genome analysis of Rhizobial strains effectives or ineffectives for nitrogen fixation isolated from bean seeds.</title>
        <authorList>
            <person name="Peralta H."/>
            <person name="Aguilar-Vera A."/>
            <person name="Mora Y."/>
            <person name="Vargas-Lagunas C."/>
            <person name="Girard L."/>
            <person name="Mora J."/>
        </authorList>
    </citation>
    <scope>NUCLEOTIDE SEQUENCE [LARGE SCALE GENOMIC DNA]</scope>
    <source>
        <strain evidence="5 6">CCGM3</strain>
    </source>
</reference>
<dbReference type="InterPro" id="IPR004358">
    <property type="entry name" value="Sig_transdc_His_kin-like_C"/>
</dbReference>
<dbReference type="InterPro" id="IPR027417">
    <property type="entry name" value="P-loop_NTPase"/>
</dbReference>
<name>A0A370KTF8_9HYPH</name>
<dbReference type="PROSITE" id="PS50109">
    <property type="entry name" value="HIS_KIN"/>
    <property type="match status" value="1"/>
</dbReference>
<dbReference type="Pfam" id="PF00069">
    <property type="entry name" value="Pkinase"/>
    <property type="match status" value="1"/>
</dbReference>
<evidence type="ECO:0000256" key="2">
    <source>
        <dbReference type="ARBA" id="ARBA00012438"/>
    </source>
</evidence>
<dbReference type="SUPFAM" id="SSF56112">
    <property type="entry name" value="Protein kinase-like (PK-like)"/>
    <property type="match status" value="1"/>
</dbReference>
<dbReference type="PRINTS" id="PR00344">
    <property type="entry name" value="BCTRLSENSOR"/>
</dbReference>
<dbReference type="InterPro" id="IPR029016">
    <property type="entry name" value="GAF-like_dom_sf"/>
</dbReference>
<dbReference type="Gene3D" id="1.10.287.130">
    <property type="match status" value="1"/>
</dbReference>
<dbReference type="SMART" id="SM00387">
    <property type="entry name" value="HATPase_c"/>
    <property type="match status" value="1"/>
</dbReference>
<dbReference type="Pfam" id="PF02518">
    <property type="entry name" value="HATPase_c"/>
    <property type="match status" value="1"/>
</dbReference>
<feature type="domain" description="Protein kinase" evidence="3">
    <location>
        <begin position="35"/>
        <end position="296"/>
    </location>
</feature>
<dbReference type="SUPFAM" id="SSF52540">
    <property type="entry name" value="P-loop containing nucleoside triphosphate hydrolases"/>
    <property type="match status" value="1"/>
</dbReference>
<dbReference type="Gene3D" id="3.30.450.20">
    <property type="entry name" value="PAS domain"/>
    <property type="match status" value="1"/>
</dbReference>
<dbReference type="Gene3D" id="3.40.50.300">
    <property type="entry name" value="P-loop containing nucleotide triphosphate hydrolases"/>
    <property type="match status" value="1"/>
</dbReference>
<dbReference type="GO" id="GO:0005524">
    <property type="term" value="F:ATP binding"/>
    <property type="evidence" value="ECO:0007669"/>
    <property type="project" value="InterPro"/>
</dbReference>
<dbReference type="PROSITE" id="PS50011">
    <property type="entry name" value="PROTEIN_KINASE_DOM"/>
    <property type="match status" value="1"/>
</dbReference>
<dbReference type="InterPro" id="IPR053159">
    <property type="entry name" value="Hybrid_Histidine_Kinase"/>
</dbReference>
<dbReference type="SUPFAM" id="SSF55781">
    <property type="entry name" value="GAF domain-like"/>
    <property type="match status" value="1"/>
</dbReference>
<dbReference type="EMBL" id="NAAC01000007">
    <property type="protein sequence ID" value="RDJ13950.1"/>
    <property type="molecule type" value="Genomic_DNA"/>
</dbReference>
<dbReference type="InterPro" id="IPR041664">
    <property type="entry name" value="AAA_16"/>
</dbReference>
<dbReference type="PANTHER" id="PTHR43642:SF1">
    <property type="entry name" value="HYBRID SIGNAL TRANSDUCTION HISTIDINE KINASE G"/>
    <property type="match status" value="1"/>
</dbReference>
<evidence type="ECO:0000259" key="4">
    <source>
        <dbReference type="PROSITE" id="PS50109"/>
    </source>
</evidence>
<evidence type="ECO:0000259" key="3">
    <source>
        <dbReference type="PROSITE" id="PS50011"/>
    </source>
</evidence>
<sequence>MTPSYKAPTSPMQPEARADAESVRAAVKALLQQSATDVEFLGANADAAWFRAKCSAAPPVLVLISSDESTGSQAYDRFAREHALLASTPTPAIIRPLGVHRDRSRVALVLEDPGGAPFDRESLAEGAHRPSLIRLLDTACQLTASVRQVHEFGLLHGDIRPSNCFLDATGNYRLTGFGLAGRYVRDGRGSRAVDTIAGTLAYMSPEQTGKMNRAPDLRSDLYALGVTLFELFTDGLPFDANDPLEWAHRHLATRPPNPSDRDKTIPSQIDTIILKLLEKNPDDRYQSAKAVENDLRRCLSDLSSTDKVERFKPAKSEVLNRRSATPILFGRSEARQVVLDAVDRVVTSGESEFVLVSGSAGIGKSSLVEDVCQNLDGRGLLFASGKFDQHRWEVPYSTLDQAFTVLVRQLMAKDENELTIWRQSLLQALGSNAQIMVDLIPDLVYIIGPQPAAAPADLATAQVRFHFVFRAFLKVFATARHPLVLFIDDLQWLDAATLGLVQHLINDPELRHLLIIGAFRDEKAEQSEMLLSVLANLRSMHGRITEVNLQALHDDELGSLLGDVLSTAPERLRPLADLIGEKTGGNPFFAIQFVRQLAAEGSLFFQPSTSEWDWNASEIRGKGATDNVGQLLSLQLDGLPEQTRQALGRLSLLGNVTGIPTASLLMRVSTDDLKAMLVPAVDAGLVKLSDETLSFAHDHVQAAAYSSVDARSRPAAHLEIGRLLLAHTAGSELEERIFEITNQFDRGLAAVTNEESATVAQLYLTAGLRAKTASAYTFARSYFERGRALVADRWEDQYKLLFQLELNLAEGEIVTGDMKSAEERLSGLMSVVRGYTDRAQVVCLAVLLYFTTGRSDRAVDIGVAFLAEAGIGWPAKPTEADVEGEFENLHFRLSDRPIETLDGNAEMTDPRVISAMSVMTEVFPAAYAVDRRLMEFLLLRMTNLSLEYGYSESSAVAYSALNMALGVQFADYKTAYAFGELARRLVDQSQSGRYKARVYSLFAGFATPWIRPLADSAPLTAEAFRISCSTGDLAFAAYNTRNRVTHEFMSGKPLESVQREVEKAVEFASKIQLGLPAEKFFGQLRLIRKLRGVGVASGAEDDAWTLDLTEPPPGLAMMIDYHWVFRLIEHYLTEDYPAAHSAASKVEAIRWAMRSSIEEAEHCFYAGLTCAALADRDAVPAKRRRTHLEALRSHHNRMAAWAGICTANFGCREALLGAERARLEGRDSLAQSLYEKSIRLARSDGFLQVEAIAGELAGRFYSSKGLGIAADAYLRAARDCFSRWGCVVKVRLLDFRYLHLSERQPTTVPSHTIEMPTASLDIAAVGSASKVLSSEMVLNRLIEKLMRLSIQHAGAERGALLLFNNGQLDVEALASTESGLVDVTLDRHAHDGADVPNSVVQYVLRTKAPVVLDDVSPEAFDTAEPYFQRRRPRSVLCVPIFNATQVIGLLYAENGLTPGIFSPDRIAVLDFLGSQAGIWLSNSRLYSELLRSEAWLREAQRLSRTGSFYWHDDLDALECSEEFYRIFELPPDVPITIGAIKNRIHPAYRDMFAELVDSARQTGADIDKQLRLQLDGGVVKDVRLVTRSGIDRSGNRRYLGSLQDVTEMQHAQDALSNVRSELARVSRTATLGVLTASLAHEVSQPLLGIVANSETCQMMLESDPPNIEGAMRTARRSHRDGLRAAETIKRLRSLFGSTDATIEPINANEIIREVLTLVANDLQMSEIVVRTDLMPNLPLAAGDRVEVQQVVLNLLLNAMDAMETTASDPKVLRIRTSTVQPNEIRIDVSDFGIGFDEAAAEKLFEAFYTTKEDGMGVGLSISRAIIQSLEGRLWASRNDDQGATFSFTLQRASEATAGRGARSVKRRGSASHGA</sequence>
<dbReference type="PROSITE" id="PS00109">
    <property type="entry name" value="PROTEIN_KINASE_TYR"/>
    <property type="match status" value="1"/>
</dbReference>
<dbReference type="InterPro" id="IPR008266">
    <property type="entry name" value="Tyr_kinase_AS"/>
</dbReference>